<sequence>MGFNKIKVDQPIVEMDGDEMTRIIWKFIKDKLIFPYLDVDLKYYDLGIEYRNQTDDKVTTDAAEAILKYQVGVKCATITPDEARVEEFKLKKMWLSPNGTLRNILGGTVFREPIVIDNIPRIVPQWESPIIIGRHAFGDQYKATDVVIPKAGQLELVFKPADGSATEVYPVYNYDAPGVALAMYNTEKSITDFAESSFKMALDRKLILFSSTKNTILKKYDGRFKDIFEDLYEKKYKKQFEEAGIWYEHRLIDDMVAQMLKSKGGYIIAMKNYDGDVQSDIVAQGFGSLGLMTSVLMTPDGKAFEAEAAHGTVTRHYRQHQQGKETSTNSIASIFAWTRGIIQRGKLDNNADVVKFGESLEKATIDTVALDNVMTKDLALAQGKTERSSYVTTEEFIDAVAKRLNKNLGA</sequence>
<dbReference type="Proteomes" id="UP000000599">
    <property type="component" value="Chromosome E"/>
</dbReference>
<dbReference type="RefSeq" id="XP_460289.1">
    <property type="nucleotide sequence ID" value="XM_460289.1"/>
</dbReference>
<feature type="binding site" evidence="15">
    <location>
        <position position="329"/>
    </location>
    <ligand>
        <name>NADP(+)</name>
        <dbReference type="ChEBI" id="CHEBI:58349"/>
    </ligand>
</feature>
<evidence type="ECO:0000256" key="2">
    <source>
        <dbReference type="ARBA" id="ARBA00007769"/>
    </source>
</evidence>
<evidence type="ECO:0000256" key="1">
    <source>
        <dbReference type="ARBA" id="ARBA00001936"/>
    </source>
</evidence>
<feature type="binding site" evidence="15">
    <location>
        <position position="261"/>
    </location>
    <ligand>
        <name>NADP(+)</name>
        <dbReference type="ChEBI" id="CHEBI:58349"/>
    </ligand>
</feature>
<feature type="binding site" evidence="14">
    <location>
        <position position="276"/>
    </location>
    <ligand>
        <name>Mn(2+)</name>
        <dbReference type="ChEBI" id="CHEBI:29035"/>
    </ligand>
</feature>
<organism evidence="17 18">
    <name type="scientific">Debaryomyces hansenii (strain ATCC 36239 / CBS 767 / BCRC 21394 / JCM 1990 / NBRC 0083 / IGC 2968)</name>
    <name type="common">Yeast</name>
    <name type="synonym">Torulaspora hansenii</name>
    <dbReference type="NCBI Taxonomy" id="284592"/>
    <lineage>
        <taxon>Eukaryota</taxon>
        <taxon>Fungi</taxon>
        <taxon>Dikarya</taxon>
        <taxon>Ascomycota</taxon>
        <taxon>Saccharomycotina</taxon>
        <taxon>Pichiomycetes</taxon>
        <taxon>Debaryomycetaceae</taxon>
        <taxon>Debaryomyces</taxon>
    </lineage>
</organism>
<comment type="similarity">
    <text evidence="2 11">Belongs to the isocitrate and isopropylmalate dehydrogenases family.</text>
</comment>
<dbReference type="PROSITE" id="PS00470">
    <property type="entry name" value="IDH_IMDH"/>
    <property type="match status" value="1"/>
</dbReference>
<name>Q6BND1_DEBHA</name>
<evidence type="ECO:0000256" key="14">
    <source>
        <dbReference type="PIRSR" id="PIRSR000108-3"/>
    </source>
</evidence>
<dbReference type="eggNOG" id="KOG1526">
    <property type="taxonomic scope" value="Eukaryota"/>
</dbReference>
<keyword evidence="6 11" id="KW-0460">Magnesium</keyword>
<dbReference type="InterPro" id="IPR004790">
    <property type="entry name" value="Isocitrate_DH_NADP"/>
</dbReference>
<dbReference type="PANTHER" id="PTHR11822">
    <property type="entry name" value="NADP-SPECIFIC ISOCITRATE DEHYDROGENASE"/>
    <property type="match status" value="1"/>
</dbReference>
<dbReference type="GO" id="GO:0000287">
    <property type="term" value="F:magnesium ion binding"/>
    <property type="evidence" value="ECO:0007669"/>
    <property type="project" value="InterPro"/>
</dbReference>
<comment type="catalytic activity">
    <reaction evidence="10 11">
        <text>D-threo-isocitrate + NADP(+) = 2-oxoglutarate + CO2 + NADPH</text>
        <dbReference type="Rhea" id="RHEA:19629"/>
        <dbReference type="ChEBI" id="CHEBI:15562"/>
        <dbReference type="ChEBI" id="CHEBI:16526"/>
        <dbReference type="ChEBI" id="CHEBI:16810"/>
        <dbReference type="ChEBI" id="CHEBI:57783"/>
        <dbReference type="ChEBI" id="CHEBI:58349"/>
        <dbReference type="EC" id="1.1.1.42"/>
    </reaction>
</comment>
<evidence type="ECO:0000313" key="17">
    <source>
        <dbReference type="EMBL" id="CAG88573.1"/>
    </source>
</evidence>
<dbReference type="NCBIfam" id="NF006156">
    <property type="entry name" value="PRK08299.1"/>
    <property type="match status" value="1"/>
</dbReference>
<feature type="binding site" evidence="15">
    <location>
        <begin position="311"/>
        <end position="316"/>
    </location>
    <ligand>
        <name>NADP(+)</name>
        <dbReference type="ChEBI" id="CHEBI:58349"/>
    </ligand>
</feature>
<dbReference type="PANTHER" id="PTHR11822:SF21">
    <property type="entry name" value="ISOCITRATE DEHYDROGENASE [NADP], MITOCHONDRIAL"/>
    <property type="match status" value="1"/>
</dbReference>
<keyword evidence="5 11" id="KW-0479">Metal-binding</keyword>
<dbReference type="Pfam" id="PF00180">
    <property type="entry name" value="Iso_dh"/>
    <property type="match status" value="1"/>
</dbReference>
<dbReference type="GO" id="GO:0006099">
    <property type="term" value="P:tricarboxylic acid cycle"/>
    <property type="evidence" value="ECO:0007669"/>
    <property type="project" value="UniProtKB-KW"/>
</dbReference>
<feature type="binding site" evidence="14">
    <location>
        <position position="253"/>
    </location>
    <ligand>
        <name>Mn(2+)</name>
        <dbReference type="ChEBI" id="CHEBI:29035"/>
    </ligand>
</feature>
<keyword evidence="7 11" id="KW-0521">NADP</keyword>
<dbReference type="GO" id="GO:0051287">
    <property type="term" value="F:NAD binding"/>
    <property type="evidence" value="ECO:0007669"/>
    <property type="project" value="InterPro"/>
</dbReference>
<keyword evidence="18" id="KW-1185">Reference proteome</keyword>
<evidence type="ECO:0000256" key="3">
    <source>
        <dbReference type="ARBA" id="ARBA00022435"/>
    </source>
</evidence>
<keyword evidence="3" id="KW-0329">Glyoxylate bypass</keyword>
<comment type="cofactor">
    <cofactor evidence="1">
        <name>Mn(2+)</name>
        <dbReference type="ChEBI" id="CHEBI:29035"/>
    </cofactor>
</comment>
<evidence type="ECO:0000256" key="8">
    <source>
        <dbReference type="ARBA" id="ARBA00023002"/>
    </source>
</evidence>
<dbReference type="OrthoDB" id="248923at2759"/>
<dbReference type="InterPro" id="IPR024084">
    <property type="entry name" value="IsoPropMal-DH-like_dom"/>
</dbReference>
<dbReference type="KEGG" id="dha:DEHA2E22748g"/>
<dbReference type="PIRSF" id="PIRSF000108">
    <property type="entry name" value="IDH_NADP"/>
    <property type="match status" value="1"/>
</dbReference>
<dbReference type="InParanoid" id="Q6BND1"/>
<dbReference type="GO" id="GO:0004450">
    <property type="term" value="F:isocitrate dehydrogenase (NADP+) activity"/>
    <property type="evidence" value="ECO:0007669"/>
    <property type="project" value="UniProtKB-EC"/>
</dbReference>
<evidence type="ECO:0000256" key="5">
    <source>
        <dbReference type="ARBA" id="ARBA00022723"/>
    </source>
</evidence>
<evidence type="ECO:0000256" key="12">
    <source>
        <dbReference type="PIRSR" id="PIRSR000108-1"/>
    </source>
</evidence>
<reference evidence="17 18" key="1">
    <citation type="journal article" date="2004" name="Nature">
        <title>Genome evolution in yeasts.</title>
        <authorList>
            <consortium name="Genolevures"/>
            <person name="Dujon B."/>
            <person name="Sherman D."/>
            <person name="Fischer G."/>
            <person name="Durrens P."/>
            <person name="Casaregola S."/>
            <person name="Lafontaine I."/>
            <person name="de Montigny J."/>
            <person name="Marck C."/>
            <person name="Neuveglise C."/>
            <person name="Talla E."/>
            <person name="Goffard N."/>
            <person name="Frangeul L."/>
            <person name="Aigle M."/>
            <person name="Anthouard V."/>
            <person name="Babour A."/>
            <person name="Barbe V."/>
            <person name="Barnay S."/>
            <person name="Blanchin S."/>
            <person name="Beckerich J.M."/>
            <person name="Beyne E."/>
            <person name="Bleykasten C."/>
            <person name="Boisrame A."/>
            <person name="Boyer J."/>
            <person name="Cattolico L."/>
            <person name="Confanioleri F."/>
            <person name="de Daruvar A."/>
            <person name="Despons L."/>
            <person name="Fabre E."/>
            <person name="Fairhead C."/>
            <person name="Ferry-Dumazet H."/>
            <person name="Groppi A."/>
            <person name="Hantraye F."/>
            <person name="Hennequin C."/>
            <person name="Jauniaux N."/>
            <person name="Joyet P."/>
            <person name="Kachouri R."/>
            <person name="Kerrest A."/>
            <person name="Koszul R."/>
            <person name="Lemaire M."/>
            <person name="Lesur I."/>
            <person name="Ma L."/>
            <person name="Muller H."/>
            <person name="Nicaud J.M."/>
            <person name="Nikolski M."/>
            <person name="Oztas S."/>
            <person name="Ozier-Kalogeropoulos O."/>
            <person name="Pellenz S."/>
            <person name="Potier S."/>
            <person name="Richard G.F."/>
            <person name="Straub M.L."/>
            <person name="Suleau A."/>
            <person name="Swennene D."/>
            <person name="Tekaia F."/>
            <person name="Wesolowski-Louvel M."/>
            <person name="Westhof E."/>
            <person name="Wirth B."/>
            <person name="Zeniou-Meyer M."/>
            <person name="Zivanovic I."/>
            <person name="Bolotin-Fukuhara M."/>
            <person name="Thierry A."/>
            <person name="Bouchier C."/>
            <person name="Caudron B."/>
            <person name="Scarpelli C."/>
            <person name="Gaillardin C."/>
            <person name="Weissenbach J."/>
            <person name="Wincker P."/>
            <person name="Souciet J.L."/>
        </authorList>
    </citation>
    <scope>NUCLEOTIDE SEQUENCE [LARGE SCALE GENOMIC DNA]</scope>
    <source>
        <strain evidence="18">ATCC 36239 / CBS 767 / BCRC 21394 / JCM 1990 / NBRC 0083 / IGC 2968</strain>
    </source>
</reference>
<keyword evidence="4 11" id="KW-0816">Tricarboxylic acid cycle</keyword>
<proteinExistence type="inferred from homology"/>
<feature type="binding site" evidence="15">
    <location>
        <position position="84"/>
    </location>
    <ligand>
        <name>NADP(+)</name>
        <dbReference type="ChEBI" id="CHEBI:58349"/>
    </ligand>
</feature>
<evidence type="ECO:0000256" key="11">
    <source>
        <dbReference type="PIRNR" id="PIRNR000108"/>
    </source>
</evidence>
<feature type="binding site" evidence="13">
    <location>
        <position position="134"/>
    </location>
    <ligand>
        <name>D-threo-isocitrate</name>
        <dbReference type="ChEBI" id="CHEBI:15562"/>
    </ligand>
</feature>
<feature type="domain" description="Isopropylmalate dehydrogenase-like" evidence="16">
    <location>
        <begin position="11"/>
        <end position="400"/>
    </location>
</feature>
<evidence type="ECO:0000256" key="10">
    <source>
        <dbReference type="ARBA" id="ARBA00023554"/>
    </source>
</evidence>
<protein>
    <recommendedName>
        <fullName evidence="11">Isocitrate dehydrogenase [NADP]</fullName>
        <ecNumber evidence="11">1.1.1.42</ecNumber>
    </recommendedName>
</protein>
<dbReference type="EMBL" id="CR382137">
    <property type="protein sequence ID" value="CAG88573.1"/>
    <property type="molecule type" value="Genomic_DNA"/>
</dbReference>
<evidence type="ECO:0000256" key="4">
    <source>
        <dbReference type="ARBA" id="ARBA00022532"/>
    </source>
</evidence>
<dbReference type="Gene3D" id="3.40.718.10">
    <property type="entry name" value="Isopropylmalate Dehydrogenase"/>
    <property type="match status" value="1"/>
</dbReference>
<evidence type="ECO:0000256" key="15">
    <source>
        <dbReference type="PIRSR" id="PIRSR000108-4"/>
    </source>
</evidence>
<feature type="binding site" evidence="13">
    <location>
        <position position="111"/>
    </location>
    <ligand>
        <name>D-threo-isocitrate</name>
        <dbReference type="ChEBI" id="CHEBI:15562"/>
    </ligand>
</feature>
<evidence type="ECO:0000256" key="7">
    <source>
        <dbReference type="ARBA" id="ARBA00022857"/>
    </source>
</evidence>
<dbReference type="HOGENOM" id="CLU_023296_1_1_1"/>
<dbReference type="SUPFAM" id="SSF53659">
    <property type="entry name" value="Isocitrate/Isopropylmalate dehydrogenase-like"/>
    <property type="match status" value="1"/>
</dbReference>
<accession>Q6BND1</accession>
<feature type="binding site" evidence="15">
    <location>
        <begin position="77"/>
        <end position="79"/>
    </location>
    <ligand>
        <name>NADP(+)</name>
        <dbReference type="ChEBI" id="CHEBI:58349"/>
    </ligand>
</feature>
<dbReference type="FunFam" id="3.40.718.10:FF:000002">
    <property type="entry name" value="Isocitrate dehydrogenase [NADP]"/>
    <property type="match status" value="1"/>
</dbReference>
<dbReference type="AlphaFoldDB" id="Q6BND1"/>
<dbReference type="GO" id="GO:0006097">
    <property type="term" value="P:glyoxylate cycle"/>
    <property type="evidence" value="ECO:0007669"/>
    <property type="project" value="UniProtKB-KW"/>
</dbReference>
<dbReference type="SMART" id="SM01329">
    <property type="entry name" value="Iso_dh"/>
    <property type="match status" value="1"/>
</dbReference>
<evidence type="ECO:0000313" key="18">
    <source>
        <dbReference type="Proteomes" id="UP000000599"/>
    </source>
</evidence>
<feature type="site" description="Critical for catalysis" evidence="12">
    <location>
        <position position="141"/>
    </location>
</feature>
<comment type="cofactor">
    <cofactor evidence="11 14">
        <name>Mg(2+)</name>
        <dbReference type="ChEBI" id="CHEBI:18420"/>
    </cofactor>
    <cofactor evidence="11 14">
        <name>Mn(2+)</name>
        <dbReference type="ChEBI" id="CHEBI:29035"/>
    </cofactor>
    <text evidence="11 14">Binds 1 Mg(2+) or Mn(2+) ion per subunit.</text>
</comment>
<dbReference type="GeneID" id="2903004"/>
<evidence type="ECO:0000256" key="6">
    <source>
        <dbReference type="ARBA" id="ARBA00022842"/>
    </source>
</evidence>
<evidence type="ECO:0000256" key="9">
    <source>
        <dbReference type="ARBA" id="ARBA00023211"/>
    </source>
</evidence>
<dbReference type="GO" id="GO:0005739">
    <property type="term" value="C:mitochondrion"/>
    <property type="evidence" value="ECO:0007669"/>
    <property type="project" value="TreeGrafter"/>
</dbReference>
<feature type="binding site" evidence="13">
    <location>
        <begin position="96"/>
        <end position="102"/>
    </location>
    <ligand>
        <name>D-threo-isocitrate</name>
        <dbReference type="ChEBI" id="CHEBI:15562"/>
    </ligand>
</feature>
<dbReference type="GO" id="GO:0006102">
    <property type="term" value="P:isocitrate metabolic process"/>
    <property type="evidence" value="ECO:0007669"/>
    <property type="project" value="InterPro"/>
</dbReference>
<keyword evidence="8 11" id="KW-0560">Oxidoreductase</keyword>
<dbReference type="GO" id="GO:0006739">
    <property type="term" value="P:NADP+ metabolic process"/>
    <property type="evidence" value="ECO:0007669"/>
    <property type="project" value="TreeGrafter"/>
</dbReference>
<gene>
    <name evidence="17" type="ordered locus">DEHA2E22748g</name>
</gene>
<keyword evidence="9 11" id="KW-0464">Manganese</keyword>
<dbReference type="NCBIfam" id="TIGR00127">
    <property type="entry name" value="nadp_idh_euk"/>
    <property type="match status" value="1"/>
</dbReference>
<dbReference type="InterPro" id="IPR019818">
    <property type="entry name" value="IsoCit/isopropylmalate_DH_CS"/>
</dbReference>
<evidence type="ECO:0000256" key="13">
    <source>
        <dbReference type="PIRSR" id="PIRSR000108-2"/>
    </source>
</evidence>
<dbReference type="OMA" id="EYPVYNF"/>
<feature type="site" description="Critical for catalysis" evidence="12">
    <location>
        <position position="213"/>
    </location>
</feature>
<dbReference type="EC" id="1.1.1.42" evidence="11"/>
<feature type="binding site" evidence="13">
    <location>
        <position position="79"/>
    </location>
    <ligand>
        <name>D-threo-isocitrate</name>
        <dbReference type="ChEBI" id="CHEBI:15562"/>
    </ligand>
</feature>
<dbReference type="STRING" id="284592.Q6BND1"/>
<evidence type="ECO:0000259" key="16">
    <source>
        <dbReference type="SMART" id="SM01329"/>
    </source>
</evidence>